<feature type="transmembrane region" description="Helical" evidence="3">
    <location>
        <begin position="326"/>
        <end position="347"/>
    </location>
</feature>
<feature type="transmembrane region" description="Helical" evidence="3">
    <location>
        <begin position="166"/>
        <end position="194"/>
    </location>
</feature>
<dbReference type="Gene3D" id="1.10.10.10">
    <property type="entry name" value="Winged helix-like DNA-binding domain superfamily/Winged helix DNA-binding domain"/>
    <property type="match status" value="1"/>
</dbReference>
<accession>A0ABU3N843</accession>
<feature type="transmembrane region" description="Helical" evidence="3">
    <location>
        <begin position="129"/>
        <end position="154"/>
    </location>
</feature>
<dbReference type="InterPro" id="IPR016032">
    <property type="entry name" value="Sig_transdc_resp-reg_C-effctor"/>
</dbReference>
<keyword evidence="3" id="KW-0472">Membrane</keyword>
<dbReference type="InterPro" id="IPR036388">
    <property type="entry name" value="WH-like_DNA-bd_sf"/>
</dbReference>
<feature type="DNA-binding region" description="OmpR/PhoB-type" evidence="2">
    <location>
        <begin position="3"/>
        <end position="101"/>
    </location>
</feature>
<feature type="transmembrane region" description="Helical" evidence="3">
    <location>
        <begin position="239"/>
        <end position="259"/>
    </location>
</feature>
<evidence type="ECO:0000259" key="4">
    <source>
        <dbReference type="PROSITE" id="PS51755"/>
    </source>
</evidence>
<feature type="transmembrane region" description="Helical" evidence="3">
    <location>
        <begin position="271"/>
        <end position="292"/>
    </location>
</feature>
<organism evidence="5">
    <name type="scientific">Sphingomonas psychrotolerans</name>
    <dbReference type="NCBI Taxonomy" id="1327635"/>
    <lineage>
        <taxon>Bacteria</taxon>
        <taxon>Pseudomonadati</taxon>
        <taxon>Pseudomonadota</taxon>
        <taxon>Alphaproteobacteria</taxon>
        <taxon>Sphingomonadales</taxon>
        <taxon>Sphingomonadaceae</taxon>
        <taxon>Sphingomonas</taxon>
    </lineage>
</organism>
<feature type="domain" description="OmpR/PhoB-type" evidence="4">
    <location>
        <begin position="3"/>
        <end position="101"/>
    </location>
</feature>
<keyword evidence="3" id="KW-0812">Transmembrane</keyword>
<dbReference type="PROSITE" id="PS51755">
    <property type="entry name" value="OMPR_PHOB"/>
    <property type="match status" value="1"/>
</dbReference>
<feature type="transmembrane region" description="Helical" evidence="3">
    <location>
        <begin position="206"/>
        <end position="233"/>
    </location>
</feature>
<sequence>MTSGSFRFDRFLLDIGDRQLRCDGAPVELNARYFDALVLLVREQGRLVSKDRFFEQVWRGMPVTDEALTQCIRTLRRQLGDSATDPRFIETVPRHGYRFIAAVEQVAEPLPQAAEQPVAAAPSGAWRAALLPGAAGTLGAGGAGTIGGLIYGFVAASQPLPGMGAISVLLVLLCLTILVALLGGAGVAFGIAAAQVAMPRSWPWRVAGGAIGGLLVGGVVKLLGIDAFGLLLGQSPGEITGAGEGAVLGGAAGLASWFAARGLSLRRGVMIAALLGGGAGLLITALGGRLMAGSLALLGGMPQSRLRLDLIGSLFGENDFGPVSRMATAGLEGALFGGCLTGAMLLARKRRANMVISPLRMSGDPM</sequence>
<dbReference type="SUPFAM" id="SSF46894">
    <property type="entry name" value="C-terminal effector domain of the bipartite response regulators"/>
    <property type="match status" value="1"/>
</dbReference>
<protein>
    <submittedName>
        <fullName evidence="5">Transcriptional regulator</fullName>
    </submittedName>
</protein>
<dbReference type="InterPro" id="IPR001867">
    <property type="entry name" value="OmpR/PhoB-type_DNA-bd"/>
</dbReference>
<gene>
    <name evidence="5" type="ORF">MZO42_17255</name>
</gene>
<evidence type="ECO:0000256" key="1">
    <source>
        <dbReference type="ARBA" id="ARBA00023125"/>
    </source>
</evidence>
<reference evidence="5" key="1">
    <citation type="submission" date="2022-04" db="EMBL/GenBank/DDBJ databases">
        <title>Tomato heritable bacteria conferring resistance against bacterial wilt.</title>
        <authorList>
            <person name="Yin J."/>
        </authorList>
    </citation>
    <scope>NUCLEOTIDE SEQUENCE</scope>
    <source>
        <strain evidence="5">Cra20</strain>
    </source>
</reference>
<keyword evidence="1 2" id="KW-0238">DNA-binding</keyword>
<dbReference type="EMBL" id="JALMLT010000004">
    <property type="protein sequence ID" value="MDT8760451.1"/>
    <property type="molecule type" value="Genomic_DNA"/>
</dbReference>
<dbReference type="CDD" id="cd00383">
    <property type="entry name" value="trans_reg_C"/>
    <property type="match status" value="1"/>
</dbReference>
<evidence type="ECO:0000313" key="5">
    <source>
        <dbReference type="EMBL" id="MDT8760451.1"/>
    </source>
</evidence>
<evidence type="ECO:0000256" key="3">
    <source>
        <dbReference type="SAM" id="Phobius"/>
    </source>
</evidence>
<dbReference type="SMART" id="SM00862">
    <property type="entry name" value="Trans_reg_C"/>
    <property type="match status" value="1"/>
</dbReference>
<evidence type="ECO:0000256" key="2">
    <source>
        <dbReference type="PROSITE-ProRule" id="PRU01091"/>
    </source>
</evidence>
<comment type="caution">
    <text evidence="5">The sequence shown here is derived from an EMBL/GenBank/DDBJ whole genome shotgun (WGS) entry which is preliminary data.</text>
</comment>
<keyword evidence="3" id="KW-1133">Transmembrane helix</keyword>
<dbReference type="Pfam" id="PF00486">
    <property type="entry name" value="Trans_reg_C"/>
    <property type="match status" value="1"/>
</dbReference>
<proteinExistence type="predicted"/>
<name>A0ABU3N843_9SPHN</name>